<evidence type="ECO:0000256" key="1">
    <source>
        <dbReference type="ARBA" id="ARBA00006620"/>
    </source>
</evidence>
<dbReference type="Gene3D" id="3.30.920.30">
    <property type="entry name" value="Hypothetical protein"/>
    <property type="match status" value="1"/>
</dbReference>
<comment type="similarity">
    <text evidence="1">Belongs to the HicA mRNA interferase family.</text>
</comment>
<organism evidence="8 9">
    <name type="scientific">Bacteroides fragilis</name>
    <dbReference type="NCBI Taxonomy" id="817"/>
    <lineage>
        <taxon>Bacteria</taxon>
        <taxon>Pseudomonadati</taxon>
        <taxon>Bacteroidota</taxon>
        <taxon>Bacteroidia</taxon>
        <taxon>Bacteroidales</taxon>
        <taxon>Bacteroidaceae</taxon>
        <taxon>Bacteroides</taxon>
    </lineage>
</organism>
<evidence type="ECO:0000256" key="6">
    <source>
        <dbReference type="ARBA" id="ARBA00022884"/>
    </source>
</evidence>
<keyword evidence="7" id="KW-0346">Stress response</keyword>
<keyword evidence="2" id="KW-1277">Toxin-antitoxin system</keyword>
<dbReference type="Proteomes" id="UP000286270">
    <property type="component" value="Unassembled WGS sequence"/>
</dbReference>
<evidence type="ECO:0000313" key="9">
    <source>
        <dbReference type="Proteomes" id="UP000286270"/>
    </source>
</evidence>
<dbReference type="GO" id="GO:0016787">
    <property type="term" value="F:hydrolase activity"/>
    <property type="evidence" value="ECO:0007669"/>
    <property type="project" value="UniProtKB-KW"/>
</dbReference>
<dbReference type="SUPFAM" id="SSF54786">
    <property type="entry name" value="YcfA/nrd intein domain"/>
    <property type="match status" value="1"/>
</dbReference>
<evidence type="ECO:0000256" key="7">
    <source>
        <dbReference type="ARBA" id="ARBA00023016"/>
    </source>
</evidence>
<evidence type="ECO:0000256" key="4">
    <source>
        <dbReference type="ARBA" id="ARBA00022759"/>
    </source>
</evidence>
<dbReference type="AlphaFoldDB" id="A0A2M9UPZ3"/>
<evidence type="ECO:0000256" key="5">
    <source>
        <dbReference type="ARBA" id="ARBA00022801"/>
    </source>
</evidence>
<evidence type="ECO:0000256" key="3">
    <source>
        <dbReference type="ARBA" id="ARBA00022722"/>
    </source>
</evidence>
<comment type="caution">
    <text evidence="8">The sequence shown here is derived from an EMBL/GenBank/DDBJ whole genome shotgun (WGS) entry which is preliminary data.</text>
</comment>
<dbReference type="Pfam" id="PF07927">
    <property type="entry name" value="HicA_toxin"/>
    <property type="match status" value="1"/>
</dbReference>
<gene>
    <name evidence="8" type="ORF">DWW08_06070</name>
</gene>
<accession>A0A2M9UPZ3</accession>
<keyword evidence="5" id="KW-0378">Hydrolase</keyword>
<dbReference type="GO" id="GO:0004519">
    <property type="term" value="F:endonuclease activity"/>
    <property type="evidence" value="ECO:0007669"/>
    <property type="project" value="UniProtKB-KW"/>
</dbReference>
<dbReference type="GO" id="GO:0003729">
    <property type="term" value="F:mRNA binding"/>
    <property type="evidence" value="ECO:0007669"/>
    <property type="project" value="InterPro"/>
</dbReference>
<name>A0A2M9UPZ3_BACFG</name>
<dbReference type="EMBL" id="QRZH01000004">
    <property type="protein sequence ID" value="RGV56797.1"/>
    <property type="molecule type" value="Genomic_DNA"/>
</dbReference>
<keyword evidence="3" id="KW-0540">Nuclease</keyword>
<protein>
    <submittedName>
        <fullName evidence="8">Type II toxin-antitoxin system HicA family toxin</fullName>
    </submittedName>
</protein>
<keyword evidence="4" id="KW-0255">Endonuclease</keyword>
<sequence>MKTTEFLKKAAKIGCYFVSHGKEHDVWYSPKTGKYFRVGRHGSQEIKGGTLNSMMKDAGLK</sequence>
<dbReference type="RefSeq" id="WP_032565933.1">
    <property type="nucleotide sequence ID" value="NZ_JACFST010000002.1"/>
</dbReference>
<dbReference type="InterPro" id="IPR012933">
    <property type="entry name" value="HicA_mRNA_interferase"/>
</dbReference>
<reference evidence="8 9" key="1">
    <citation type="submission" date="2018-08" db="EMBL/GenBank/DDBJ databases">
        <title>A genome reference for cultivated species of the human gut microbiota.</title>
        <authorList>
            <person name="Zou Y."/>
            <person name="Xue W."/>
            <person name="Luo G."/>
        </authorList>
    </citation>
    <scope>NUCLEOTIDE SEQUENCE [LARGE SCALE GENOMIC DNA]</scope>
    <source>
        <strain evidence="8 9">AF14-26</strain>
    </source>
</reference>
<dbReference type="InterPro" id="IPR038570">
    <property type="entry name" value="HicA_sf"/>
</dbReference>
<evidence type="ECO:0000313" key="8">
    <source>
        <dbReference type="EMBL" id="RGV56797.1"/>
    </source>
</evidence>
<evidence type="ECO:0000256" key="2">
    <source>
        <dbReference type="ARBA" id="ARBA00022649"/>
    </source>
</evidence>
<keyword evidence="6" id="KW-0694">RNA-binding</keyword>
<proteinExistence type="inferred from homology"/>